<keyword evidence="3" id="KW-1185">Reference proteome</keyword>
<reference evidence="2" key="1">
    <citation type="journal article" date="2023" name="Genome Biol. Evol.">
        <title>First Whole Genome Sequence and Flow Cytometry Genome Size Data for the Lichen-Forming Fungus Ramalina farinacea (Ascomycota).</title>
        <authorList>
            <person name="Llewellyn T."/>
            <person name="Mian S."/>
            <person name="Hill R."/>
            <person name="Leitch I.J."/>
            <person name="Gaya E."/>
        </authorList>
    </citation>
    <scope>NUCLEOTIDE SEQUENCE</scope>
    <source>
        <strain evidence="2">LIQ254RAFAR</strain>
    </source>
</reference>
<dbReference type="EMBL" id="JAPUFD010000027">
    <property type="protein sequence ID" value="MDI1493501.1"/>
    <property type="molecule type" value="Genomic_DNA"/>
</dbReference>
<dbReference type="AlphaFoldDB" id="A0AA43TVV4"/>
<evidence type="ECO:0000313" key="2">
    <source>
        <dbReference type="EMBL" id="MDI1493501.1"/>
    </source>
</evidence>
<dbReference type="Proteomes" id="UP001161017">
    <property type="component" value="Unassembled WGS sequence"/>
</dbReference>
<feature type="compositionally biased region" description="Acidic residues" evidence="1">
    <location>
        <begin position="306"/>
        <end position="316"/>
    </location>
</feature>
<name>A0AA43TVV4_9LECA</name>
<organism evidence="2 3">
    <name type="scientific">Ramalina farinacea</name>
    <dbReference type="NCBI Taxonomy" id="258253"/>
    <lineage>
        <taxon>Eukaryota</taxon>
        <taxon>Fungi</taxon>
        <taxon>Dikarya</taxon>
        <taxon>Ascomycota</taxon>
        <taxon>Pezizomycotina</taxon>
        <taxon>Lecanoromycetes</taxon>
        <taxon>OSLEUM clade</taxon>
        <taxon>Lecanoromycetidae</taxon>
        <taxon>Lecanorales</taxon>
        <taxon>Lecanorineae</taxon>
        <taxon>Ramalinaceae</taxon>
        <taxon>Ramalina</taxon>
    </lineage>
</organism>
<feature type="region of interest" description="Disordered" evidence="1">
    <location>
        <begin position="280"/>
        <end position="316"/>
    </location>
</feature>
<sequence length="316" mass="35688">MAQDDPDFDVRSGRPKSSRAIRHNDMMLPLSKEKKTFLDYPYDVRILIYDAFFGSEFCPLSVQSIVADPKSYKSDIFWDATRGIGNPLTRMTAHHKVSLLVTCKAILDEASPFFYRAHTFHMKLLDRRRFRLGPFSQLPLPIQQGLRAITKIYLTDQPTKLTSAANSNVATYVTFLTLACVSLKSLVVDAAIHYERPGKDYSDTAFALSELWPRLDYLCLRVPESKRKGWKAYQDLVAPGVKWHCEGNFEWAGFSYGRAGPAIRRSVFFLDRSCLEKDGTAHAQMDDGKSDDTSDDTSDDSSTTTSDDDTSESDDD</sequence>
<proteinExistence type="predicted"/>
<gene>
    <name evidence="2" type="ORF">OHK93_005291</name>
</gene>
<evidence type="ECO:0000313" key="3">
    <source>
        <dbReference type="Proteomes" id="UP001161017"/>
    </source>
</evidence>
<protein>
    <submittedName>
        <fullName evidence="2">Uncharacterized protein</fullName>
    </submittedName>
</protein>
<accession>A0AA43TVV4</accession>
<evidence type="ECO:0000256" key="1">
    <source>
        <dbReference type="SAM" id="MobiDB-lite"/>
    </source>
</evidence>
<feature type="compositionally biased region" description="Basic and acidic residues" evidence="1">
    <location>
        <begin position="280"/>
        <end position="292"/>
    </location>
</feature>
<comment type="caution">
    <text evidence="2">The sequence shown here is derived from an EMBL/GenBank/DDBJ whole genome shotgun (WGS) entry which is preliminary data.</text>
</comment>